<dbReference type="Gene3D" id="3.40.50.300">
    <property type="entry name" value="P-loop containing nucleotide triphosphate hydrolases"/>
    <property type="match status" value="1"/>
</dbReference>
<accession>A0A8B8A3E5</accession>
<proteinExistence type="inferred from homology"/>
<dbReference type="Proteomes" id="UP000694845">
    <property type="component" value="Unplaced"/>
</dbReference>
<sequence length="509" mass="60394">MVMGKTCTSSAFFVIFIMGLMSVTLLIAQSGHLFRKRDHIQKQEHGHRTRMLVHRSREALKHYHAWTRGQHHLPREEENAIPGKDDIPLLRHRAWSQRQHLLRRPQEPAVLREEEDTLQLARAWSVKRDYLPKIQKGSHFKEFGADAVITTNNQRWTNWSTRHCTPRRDIAFVKMHKCSSSTIQNILFRYGERHSLDFVLPPTHNILGRTYFDKRFMIQFPVDKYNILCHHTRFSAKGFAEVMSPNAVYTTILRDPVEMYESSFTYNDIAFRFNLSPEKGLEQFMQMPLYFYNRNIYTNSHVKNPMLYDLGLPESGQFSPSKINQKIMELTRQFDLVMITEYFDESVVLLRHLMCWEIDDMVYFILNARSKSSVPTLSLDLAEKIRDWNAGDVRLYDVFNKTFWKRVEVFGAERMHKEVQALQERVGFFRDYCIERVVDNDRHVWHPYGVKIDSFKLKPETQHDPLCNRMIKPELLYTRALRITQLRKYNMGDSIDLMTYNKTSKRPKG</sequence>
<comment type="similarity">
    <text evidence="2">Belongs to the galactose-3-O-sulfotransferase family.</text>
</comment>
<keyword evidence="9" id="KW-0325">Glycoprotein</keyword>
<evidence type="ECO:0000256" key="1">
    <source>
        <dbReference type="ARBA" id="ARBA00004323"/>
    </source>
</evidence>
<evidence type="ECO:0000256" key="3">
    <source>
        <dbReference type="ARBA" id="ARBA00022679"/>
    </source>
</evidence>
<dbReference type="SUPFAM" id="SSF52540">
    <property type="entry name" value="P-loop containing nucleoside triphosphate hydrolases"/>
    <property type="match status" value="1"/>
</dbReference>
<keyword evidence="6" id="KW-1133">Transmembrane helix</keyword>
<keyword evidence="8" id="KW-0472">Membrane</keyword>
<name>A0A8B8A3E5_ACAPL</name>
<comment type="subcellular location">
    <subcellularLocation>
        <location evidence="1">Golgi apparatus membrane</location>
        <topology evidence="1">Single-pass type II membrane protein</topology>
    </subcellularLocation>
</comment>
<keyword evidence="3" id="KW-0808">Transferase</keyword>
<dbReference type="InterPro" id="IPR027417">
    <property type="entry name" value="P-loop_NTPase"/>
</dbReference>
<evidence type="ECO:0000256" key="9">
    <source>
        <dbReference type="ARBA" id="ARBA00023180"/>
    </source>
</evidence>
<keyword evidence="10" id="KW-1185">Reference proteome</keyword>
<evidence type="ECO:0000256" key="7">
    <source>
        <dbReference type="ARBA" id="ARBA00023034"/>
    </source>
</evidence>
<evidence type="ECO:0000256" key="4">
    <source>
        <dbReference type="ARBA" id="ARBA00022692"/>
    </source>
</evidence>
<evidence type="ECO:0000256" key="5">
    <source>
        <dbReference type="ARBA" id="ARBA00022968"/>
    </source>
</evidence>
<dbReference type="PANTHER" id="PTHR14647">
    <property type="entry name" value="GALACTOSE-3-O-SULFOTRANSFERASE"/>
    <property type="match status" value="1"/>
</dbReference>
<dbReference type="PANTHER" id="PTHR14647:SF86">
    <property type="entry name" value="GALACTOSE-3-O-SULFOTRANSFERASE"/>
    <property type="match status" value="1"/>
</dbReference>
<evidence type="ECO:0000256" key="8">
    <source>
        <dbReference type="ARBA" id="ARBA00023136"/>
    </source>
</evidence>
<dbReference type="AlphaFoldDB" id="A0A8B8A3E5"/>
<keyword evidence="7" id="KW-0333">Golgi apparatus</keyword>
<dbReference type="OrthoDB" id="514299at2759"/>
<reference evidence="11" key="1">
    <citation type="submission" date="2025-08" db="UniProtKB">
        <authorList>
            <consortium name="RefSeq"/>
        </authorList>
    </citation>
    <scope>IDENTIFICATION</scope>
</reference>
<keyword evidence="4" id="KW-0812">Transmembrane</keyword>
<organism evidence="10 11">
    <name type="scientific">Acanthaster planci</name>
    <name type="common">Crown-of-thorns starfish</name>
    <dbReference type="NCBI Taxonomy" id="133434"/>
    <lineage>
        <taxon>Eukaryota</taxon>
        <taxon>Metazoa</taxon>
        <taxon>Echinodermata</taxon>
        <taxon>Eleutherozoa</taxon>
        <taxon>Asterozoa</taxon>
        <taxon>Asteroidea</taxon>
        <taxon>Valvatacea</taxon>
        <taxon>Valvatida</taxon>
        <taxon>Acanthasteridae</taxon>
        <taxon>Acanthaster</taxon>
    </lineage>
</organism>
<dbReference type="GO" id="GO:0000139">
    <property type="term" value="C:Golgi membrane"/>
    <property type="evidence" value="ECO:0007669"/>
    <property type="project" value="UniProtKB-SubCell"/>
</dbReference>
<dbReference type="GeneID" id="110991248"/>
<evidence type="ECO:0000256" key="2">
    <source>
        <dbReference type="ARBA" id="ARBA00008124"/>
    </source>
</evidence>
<dbReference type="GO" id="GO:0001733">
    <property type="term" value="F:galactosylceramide sulfotransferase activity"/>
    <property type="evidence" value="ECO:0007669"/>
    <property type="project" value="InterPro"/>
</dbReference>
<dbReference type="KEGG" id="aplc:110991248"/>
<dbReference type="InterPro" id="IPR009729">
    <property type="entry name" value="Gal-3-0_sulfotransfrase"/>
</dbReference>
<keyword evidence="5" id="KW-0735">Signal-anchor</keyword>
<dbReference type="RefSeq" id="XP_022112243.1">
    <property type="nucleotide sequence ID" value="XM_022256551.1"/>
</dbReference>
<evidence type="ECO:0000313" key="11">
    <source>
        <dbReference type="RefSeq" id="XP_022112243.1"/>
    </source>
</evidence>
<protein>
    <submittedName>
        <fullName evidence="11">Galactosylceramide sulfotransferase-like isoform X1</fullName>
    </submittedName>
</protein>
<dbReference type="Pfam" id="PF06990">
    <property type="entry name" value="Gal-3-0_sulfotr"/>
    <property type="match status" value="1"/>
</dbReference>
<dbReference type="GO" id="GO:0009247">
    <property type="term" value="P:glycolipid biosynthetic process"/>
    <property type="evidence" value="ECO:0007669"/>
    <property type="project" value="InterPro"/>
</dbReference>
<evidence type="ECO:0000256" key="6">
    <source>
        <dbReference type="ARBA" id="ARBA00022989"/>
    </source>
</evidence>
<evidence type="ECO:0000313" key="10">
    <source>
        <dbReference type="Proteomes" id="UP000694845"/>
    </source>
</evidence>
<gene>
    <name evidence="11" type="primary">LOC110991248</name>
</gene>